<organism evidence="1 2">
    <name type="scientific">Bauhinia variegata</name>
    <name type="common">Purple orchid tree</name>
    <name type="synonym">Phanera variegata</name>
    <dbReference type="NCBI Taxonomy" id="167791"/>
    <lineage>
        <taxon>Eukaryota</taxon>
        <taxon>Viridiplantae</taxon>
        <taxon>Streptophyta</taxon>
        <taxon>Embryophyta</taxon>
        <taxon>Tracheophyta</taxon>
        <taxon>Spermatophyta</taxon>
        <taxon>Magnoliopsida</taxon>
        <taxon>eudicotyledons</taxon>
        <taxon>Gunneridae</taxon>
        <taxon>Pentapetalae</taxon>
        <taxon>rosids</taxon>
        <taxon>fabids</taxon>
        <taxon>Fabales</taxon>
        <taxon>Fabaceae</taxon>
        <taxon>Cercidoideae</taxon>
        <taxon>Cercideae</taxon>
        <taxon>Bauhiniinae</taxon>
        <taxon>Bauhinia</taxon>
    </lineage>
</organism>
<evidence type="ECO:0000313" key="2">
    <source>
        <dbReference type="Proteomes" id="UP000828941"/>
    </source>
</evidence>
<name>A0ACB9PZR8_BAUVA</name>
<sequence>MVVAIAFNTKEGSLDILNAWLNVLQAIQIPFALIPLLTLVSKEEVMGTFQIGPVVDRVAWSVAVLVILVYGYMLLEFFLSEVNGLLYGLLVCIGAAAWLSFIAYLVKHSGAFPSILVRSPTKGFSPLQVN</sequence>
<gene>
    <name evidence="1" type="ORF">L6164_002967</name>
</gene>
<reference evidence="1 2" key="1">
    <citation type="journal article" date="2022" name="DNA Res.">
        <title>Chromosomal-level genome assembly of the orchid tree Bauhinia variegata (Leguminosae; Cercidoideae) supports the allotetraploid origin hypothesis of Bauhinia.</title>
        <authorList>
            <person name="Zhong Y."/>
            <person name="Chen Y."/>
            <person name="Zheng D."/>
            <person name="Pang J."/>
            <person name="Liu Y."/>
            <person name="Luo S."/>
            <person name="Meng S."/>
            <person name="Qian L."/>
            <person name="Wei D."/>
            <person name="Dai S."/>
            <person name="Zhou R."/>
        </authorList>
    </citation>
    <scope>NUCLEOTIDE SEQUENCE [LARGE SCALE GENOMIC DNA]</scope>
    <source>
        <strain evidence="1">BV-YZ2020</strain>
    </source>
</reference>
<accession>A0ACB9PZR8</accession>
<dbReference type="EMBL" id="CM039427">
    <property type="protein sequence ID" value="KAI4354067.1"/>
    <property type="molecule type" value="Genomic_DNA"/>
</dbReference>
<keyword evidence="2" id="KW-1185">Reference proteome</keyword>
<protein>
    <submittedName>
        <fullName evidence="1">Uncharacterized protein</fullName>
    </submittedName>
</protein>
<dbReference type="Proteomes" id="UP000828941">
    <property type="component" value="Chromosome 2"/>
</dbReference>
<evidence type="ECO:0000313" key="1">
    <source>
        <dbReference type="EMBL" id="KAI4354067.1"/>
    </source>
</evidence>
<comment type="caution">
    <text evidence="1">The sequence shown here is derived from an EMBL/GenBank/DDBJ whole genome shotgun (WGS) entry which is preliminary data.</text>
</comment>
<proteinExistence type="predicted"/>